<accession>A0A9P1GFF7</accession>
<dbReference type="Proteomes" id="UP001152797">
    <property type="component" value="Unassembled WGS sequence"/>
</dbReference>
<evidence type="ECO:0000313" key="2">
    <source>
        <dbReference type="EMBL" id="CAI4011545.1"/>
    </source>
</evidence>
<evidence type="ECO:0000256" key="1">
    <source>
        <dbReference type="SAM" id="MobiDB-lite"/>
    </source>
</evidence>
<dbReference type="EMBL" id="CAMXCT030005135">
    <property type="protein sequence ID" value="CAL4798857.1"/>
    <property type="molecule type" value="Genomic_DNA"/>
</dbReference>
<evidence type="ECO:0000313" key="3">
    <source>
        <dbReference type="EMBL" id="CAL1164920.1"/>
    </source>
</evidence>
<sequence>MSSPCKKSADSCNLHKLLAMTHVRPKNAKIDQHGRPLLASNAALSWFTERATMDDRYSRWTAHGSGSFLEALTRRHRYFAIGFPHASNNTSDGMWSTFSEGHGSHRWKGTTDGAMEEGFQPLDLQVYSARDTRTAPVPKGSCRASTKASSVSARVCGEGAVEGASNASTSDRHSRLSGLPDLPRSDDSKASSECTYVRRLEALRRVQPKPHVSGPVRKLDWDMFAVTAQRDFEFEATGKRAIHPTVIPGAKPLANDRKKKKKEE</sequence>
<dbReference type="AlphaFoldDB" id="A0A9P1GFF7"/>
<reference evidence="2" key="1">
    <citation type="submission" date="2022-10" db="EMBL/GenBank/DDBJ databases">
        <authorList>
            <person name="Chen Y."/>
            <person name="Dougan E. K."/>
            <person name="Chan C."/>
            <person name="Rhodes N."/>
            <person name="Thang M."/>
        </authorList>
    </citation>
    <scope>NUCLEOTIDE SEQUENCE</scope>
</reference>
<dbReference type="OrthoDB" id="425657at2759"/>
<name>A0A9P1GFF7_9DINO</name>
<evidence type="ECO:0000313" key="4">
    <source>
        <dbReference type="Proteomes" id="UP001152797"/>
    </source>
</evidence>
<protein>
    <submittedName>
        <fullName evidence="2">Uncharacterized protein</fullName>
    </submittedName>
</protein>
<dbReference type="EMBL" id="CAMXCT020005135">
    <property type="protein sequence ID" value="CAL1164920.1"/>
    <property type="molecule type" value="Genomic_DNA"/>
</dbReference>
<keyword evidence="4" id="KW-1185">Reference proteome</keyword>
<feature type="region of interest" description="Disordered" evidence="1">
    <location>
        <begin position="243"/>
        <end position="264"/>
    </location>
</feature>
<organism evidence="2">
    <name type="scientific">Cladocopium goreaui</name>
    <dbReference type="NCBI Taxonomy" id="2562237"/>
    <lineage>
        <taxon>Eukaryota</taxon>
        <taxon>Sar</taxon>
        <taxon>Alveolata</taxon>
        <taxon>Dinophyceae</taxon>
        <taxon>Suessiales</taxon>
        <taxon>Symbiodiniaceae</taxon>
        <taxon>Cladocopium</taxon>
    </lineage>
</organism>
<dbReference type="EMBL" id="CAMXCT010005135">
    <property type="protein sequence ID" value="CAI4011545.1"/>
    <property type="molecule type" value="Genomic_DNA"/>
</dbReference>
<reference evidence="3" key="2">
    <citation type="submission" date="2024-04" db="EMBL/GenBank/DDBJ databases">
        <authorList>
            <person name="Chen Y."/>
            <person name="Shah S."/>
            <person name="Dougan E. K."/>
            <person name="Thang M."/>
            <person name="Chan C."/>
        </authorList>
    </citation>
    <scope>NUCLEOTIDE SEQUENCE [LARGE SCALE GENOMIC DNA]</scope>
</reference>
<proteinExistence type="predicted"/>
<gene>
    <name evidence="2" type="ORF">C1SCF055_LOCUS36695</name>
</gene>
<feature type="region of interest" description="Disordered" evidence="1">
    <location>
        <begin position="161"/>
        <end position="191"/>
    </location>
</feature>
<comment type="caution">
    <text evidence="2">The sequence shown here is derived from an EMBL/GenBank/DDBJ whole genome shotgun (WGS) entry which is preliminary data.</text>
</comment>